<dbReference type="CDD" id="cd11660">
    <property type="entry name" value="SANT_TRF"/>
    <property type="match status" value="1"/>
</dbReference>
<dbReference type="SUPFAM" id="SSF46689">
    <property type="entry name" value="Homeodomain-like"/>
    <property type="match status" value="1"/>
</dbReference>
<evidence type="ECO:0000313" key="6">
    <source>
        <dbReference type="Proteomes" id="UP000762676"/>
    </source>
</evidence>
<feature type="region of interest" description="Disordered" evidence="2">
    <location>
        <begin position="257"/>
        <end position="360"/>
    </location>
</feature>
<feature type="compositionally biased region" description="Polar residues" evidence="2">
    <location>
        <begin position="257"/>
        <end position="270"/>
    </location>
</feature>
<evidence type="ECO:0000256" key="2">
    <source>
        <dbReference type="SAM" id="MobiDB-lite"/>
    </source>
</evidence>
<evidence type="ECO:0000313" key="5">
    <source>
        <dbReference type="EMBL" id="GFR78141.1"/>
    </source>
</evidence>
<dbReference type="InterPro" id="IPR009057">
    <property type="entry name" value="Homeodomain-like_sf"/>
</dbReference>
<dbReference type="EMBL" id="BMAT01011731">
    <property type="protein sequence ID" value="GFR78141.1"/>
    <property type="molecule type" value="Genomic_DNA"/>
</dbReference>
<dbReference type="AlphaFoldDB" id="A0AAV4G0E8"/>
<feature type="domain" description="HTH myb-type" evidence="4">
    <location>
        <begin position="350"/>
        <end position="406"/>
    </location>
</feature>
<accession>A0AAV4G0E8</accession>
<dbReference type="PROSITE" id="PS51294">
    <property type="entry name" value="HTH_MYB"/>
    <property type="match status" value="1"/>
</dbReference>
<evidence type="ECO:0000259" key="4">
    <source>
        <dbReference type="PROSITE" id="PS51294"/>
    </source>
</evidence>
<dbReference type="InterPro" id="IPR017930">
    <property type="entry name" value="Myb_dom"/>
</dbReference>
<feature type="compositionally biased region" description="Basic residues" evidence="2">
    <location>
        <begin position="345"/>
        <end position="355"/>
    </location>
</feature>
<dbReference type="Proteomes" id="UP000762676">
    <property type="component" value="Unassembled WGS sequence"/>
</dbReference>
<organism evidence="5 6">
    <name type="scientific">Elysia marginata</name>
    <dbReference type="NCBI Taxonomy" id="1093978"/>
    <lineage>
        <taxon>Eukaryota</taxon>
        <taxon>Metazoa</taxon>
        <taxon>Spiralia</taxon>
        <taxon>Lophotrochozoa</taxon>
        <taxon>Mollusca</taxon>
        <taxon>Gastropoda</taxon>
        <taxon>Heterobranchia</taxon>
        <taxon>Euthyneura</taxon>
        <taxon>Panpulmonata</taxon>
        <taxon>Sacoglossa</taxon>
        <taxon>Placobranchoidea</taxon>
        <taxon>Plakobranchidae</taxon>
        <taxon>Elysia</taxon>
    </lineage>
</organism>
<dbReference type="Gene3D" id="1.10.10.60">
    <property type="entry name" value="Homeodomain-like"/>
    <property type="match status" value="1"/>
</dbReference>
<dbReference type="SMART" id="SM00717">
    <property type="entry name" value="SANT"/>
    <property type="match status" value="1"/>
</dbReference>
<keyword evidence="1" id="KW-0539">Nucleus</keyword>
<dbReference type="Pfam" id="PF00249">
    <property type="entry name" value="Myb_DNA-binding"/>
    <property type="match status" value="1"/>
</dbReference>
<evidence type="ECO:0000256" key="1">
    <source>
        <dbReference type="ARBA" id="ARBA00023242"/>
    </source>
</evidence>
<dbReference type="PANTHER" id="PTHR46734">
    <property type="entry name" value="TELOMERIC REPEAT-BINDING FACTOR 1 TERF1"/>
    <property type="match status" value="1"/>
</dbReference>
<dbReference type="InterPro" id="IPR052450">
    <property type="entry name" value="TRBD-Containing_Protein"/>
</dbReference>
<dbReference type="PROSITE" id="PS50090">
    <property type="entry name" value="MYB_LIKE"/>
    <property type="match status" value="1"/>
</dbReference>
<dbReference type="InterPro" id="IPR001005">
    <property type="entry name" value="SANT/Myb"/>
</dbReference>
<proteinExistence type="predicted"/>
<protein>
    <submittedName>
        <fullName evidence="5">Telomere repeat-binding factor 3</fullName>
    </submittedName>
</protein>
<reference evidence="5 6" key="1">
    <citation type="journal article" date="2021" name="Elife">
        <title>Chloroplast acquisition without the gene transfer in kleptoplastic sea slugs, Plakobranchus ocellatus.</title>
        <authorList>
            <person name="Maeda T."/>
            <person name="Takahashi S."/>
            <person name="Yoshida T."/>
            <person name="Shimamura S."/>
            <person name="Takaki Y."/>
            <person name="Nagai Y."/>
            <person name="Toyoda A."/>
            <person name="Suzuki Y."/>
            <person name="Arimoto A."/>
            <person name="Ishii H."/>
            <person name="Satoh N."/>
            <person name="Nishiyama T."/>
            <person name="Hasebe M."/>
            <person name="Maruyama T."/>
            <person name="Minagawa J."/>
            <person name="Obokata J."/>
            <person name="Shigenobu S."/>
        </authorList>
    </citation>
    <scope>NUCLEOTIDE SEQUENCE [LARGE SCALE GENOMIC DNA]</scope>
</reference>
<evidence type="ECO:0000259" key="3">
    <source>
        <dbReference type="PROSITE" id="PS50090"/>
    </source>
</evidence>
<dbReference type="PANTHER" id="PTHR46734:SF1">
    <property type="entry name" value="TELOMERIC REPEAT-BINDING FACTOR 1"/>
    <property type="match status" value="1"/>
</dbReference>
<keyword evidence="6" id="KW-1185">Reference proteome</keyword>
<comment type="caution">
    <text evidence="5">The sequence shown here is derived from an EMBL/GenBank/DDBJ whole genome shotgun (WGS) entry which is preliminary data.</text>
</comment>
<gene>
    <name evidence="5" type="ORF">ElyMa_005842500</name>
</gene>
<sequence length="419" mass="47075">MANQENLNTDDLTEQWLFDYYVDKCVTKSSQSEQVDDSSRSFLEVLMTHSIDPDYGMNKIKANMLIVMDYQFQLTRLDISDLESSHTKQLLQSKDSTTELFNLMAGLRDSLLYLEKESKKVDLCHACLLHVHAYIFQVLHSLETAGKTIYDSNELQSYKSAILKKAGKDLGSPSKAEKNILQACQNLLKGKEKAKKDLPSLDDLINLLGKLVKEIHATFPRPEIAKIAESYVRLQSKLVQTANGDLLTSQQSSKLSIEQIAQQKNSSSEADGQQGNNNSSSGDNGRPGKRKNSEKSDSEASSSTPQKVSRGIQQNKSRNTHQESRVSKAPQKNPVVIQAQEPKVKKPASHARVKKGPWTPEEEEEFVVSVLQIGVGKWVEVKNHIQAERSSVQLKDKWRNIPKSRIRSIAREHKLPVPK</sequence>
<feature type="compositionally biased region" description="Polar residues" evidence="2">
    <location>
        <begin position="304"/>
        <end position="317"/>
    </location>
</feature>
<name>A0AAV4G0E8_9GAST</name>
<feature type="domain" description="Myb-like" evidence="3">
    <location>
        <begin position="350"/>
        <end position="402"/>
    </location>
</feature>
<feature type="compositionally biased region" description="Low complexity" evidence="2">
    <location>
        <begin position="271"/>
        <end position="284"/>
    </location>
</feature>